<dbReference type="PANTHER" id="PTHR12864">
    <property type="entry name" value="RAN BINDING PROTEIN 9-RELATED"/>
    <property type="match status" value="1"/>
</dbReference>
<comment type="function">
    <text evidence="1">Involved in the proteasome-dependent degradation of fructose-1,6-bisphosphatase.</text>
</comment>
<organism evidence="4 5">
    <name type="scientific">Heterodermia speciosa</name>
    <dbReference type="NCBI Taxonomy" id="116794"/>
    <lineage>
        <taxon>Eukaryota</taxon>
        <taxon>Fungi</taxon>
        <taxon>Dikarya</taxon>
        <taxon>Ascomycota</taxon>
        <taxon>Pezizomycotina</taxon>
        <taxon>Lecanoromycetes</taxon>
        <taxon>OSLEUM clade</taxon>
        <taxon>Lecanoromycetidae</taxon>
        <taxon>Caliciales</taxon>
        <taxon>Physciaceae</taxon>
        <taxon>Heterodermia</taxon>
    </lineage>
</organism>
<dbReference type="Proteomes" id="UP000664521">
    <property type="component" value="Unassembled WGS sequence"/>
</dbReference>
<protein>
    <recommendedName>
        <fullName evidence="3">CTLH domain-containing protein</fullName>
    </recommendedName>
</protein>
<dbReference type="SMART" id="SM00757">
    <property type="entry name" value="CRA"/>
    <property type="match status" value="1"/>
</dbReference>
<dbReference type="InterPro" id="IPR006594">
    <property type="entry name" value="LisH"/>
</dbReference>
<dbReference type="PROSITE" id="PS50896">
    <property type="entry name" value="LISH"/>
    <property type="match status" value="1"/>
</dbReference>
<feature type="compositionally biased region" description="Basic and acidic residues" evidence="2">
    <location>
        <begin position="179"/>
        <end position="194"/>
    </location>
</feature>
<keyword evidence="5" id="KW-1185">Reference proteome</keyword>
<evidence type="ECO:0000259" key="3">
    <source>
        <dbReference type="PROSITE" id="PS50897"/>
    </source>
</evidence>
<sequence length="218" mass="24667">MDYLVSEGYPEAAAKFATEANLSPQVDVDSINQRVEIRNLIHEGDIKTAIEKINDLNPQLLDQDTSLHFYLLRLQLIELIRGCMYEPGEASIVPPVNFAMEHLSARAAEDDQLRHDLEQTMCLAVFRPDQLIPPLLALLDHQMRRDMAKRVNEAMLNSTGERTKAKLFDLVKLRAWSEEKARESKKELPDHLDIGLDSTNDTHGGHMHGNGNNETMVS</sequence>
<dbReference type="OrthoDB" id="2415936at2759"/>
<dbReference type="Pfam" id="PF10607">
    <property type="entry name" value="CTLH"/>
    <property type="match status" value="1"/>
</dbReference>
<dbReference type="AlphaFoldDB" id="A0A8H3IP54"/>
<feature type="domain" description="CTLH" evidence="3">
    <location>
        <begin position="30"/>
        <end position="87"/>
    </location>
</feature>
<dbReference type="EMBL" id="CAJPDS010000047">
    <property type="protein sequence ID" value="CAF9928165.1"/>
    <property type="molecule type" value="Genomic_DNA"/>
</dbReference>
<accession>A0A8H3IP54</accession>
<dbReference type="InterPro" id="IPR006595">
    <property type="entry name" value="CTLH_C"/>
</dbReference>
<dbReference type="InterPro" id="IPR050618">
    <property type="entry name" value="Ubq-SigPath_Reg"/>
</dbReference>
<gene>
    <name evidence="4" type="ORF">HETSPECPRED_006760</name>
</gene>
<comment type="caution">
    <text evidence="4">The sequence shown here is derived from an EMBL/GenBank/DDBJ whole genome shotgun (WGS) entry which is preliminary data.</text>
</comment>
<evidence type="ECO:0000313" key="4">
    <source>
        <dbReference type="EMBL" id="CAF9928165.1"/>
    </source>
</evidence>
<name>A0A8H3IP54_9LECA</name>
<proteinExistence type="predicted"/>
<feature type="region of interest" description="Disordered" evidence="2">
    <location>
        <begin position="179"/>
        <end position="218"/>
    </location>
</feature>
<feature type="compositionally biased region" description="Low complexity" evidence="2">
    <location>
        <begin position="209"/>
        <end position="218"/>
    </location>
</feature>
<dbReference type="PROSITE" id="PS50897">
    <property type="entry name" value="CTLH"/>
    <property type="match status" value="1"/>
</dbReference>
<dbReference type="Pfam" id="PF08513">
    <property type="entry name" value="LisH"/>
    <property type="match status" value="1"/>
</dbReference>
<dbReference type="SMART" id="SM00668">
    <property type="entry name" value="CTLH"/>
    <property type="match status" value="1"/>
</dbReference>
<evidence type="ECO:0000256" key="2">
    <source>
        <dbReference type="SAM" id="MobiDB-lite"/>
    </source>
</evidence>
<dbReference type="InterPro" id="IPR024964">
    <property type="entry name" value="CTLH/CRA"/>
</dbReference>
<evidence type="ECO:0000256" key="1">
    <source>
        <dbReference type="ARBA" id="ARBA00002343"/>
    </source>
</evidence>
<reference evidence="4" key="1">
    <citation type="submission" date="2021-03" db="EMBL/GenBank/DDBJ databases">
        <authorList>
            <person name="Tagirdzhanova G."/>
        </authorList>
    </citation>
    <scope>NUCLEOTIDE SEQUENCE</scope>
</reference>
<evidence type="ECO:0000313" key="5">
    <source>
        <dbReference type="Proteomes" id="UP000664521"/>
    </source>
</evidence>
<dbReference type="InterPro" id="IPR013144">
    <property type="entry name" value="CRA_dom"/>
</dbReference>